<feature type="domain" description="Integrase catalytic" evidence="1">
    <location>
        <begin position="33"/>
        <end position="84"/>
    </location>
</feature>
<evidence type="ECO:0000313" key="2">
    <source>
        <dbReference type="EMBL" id="SNS00908.1"/>
    </source>
</evidence>
<dbReference type="InterPro" id="IPR012337">
    <property type="entry name" value="RNaseH-like_sf"/>
</dbReference>
<organism evidence="2 3">
    <name type="scientific">Blastococcus mobilis</name>
    <dbReference type="NCBI Taxonomy" id="1938746"/>
    <lineage>
        <taxon>Bacteria</taxon>
        <taxon>Bacillati</taxon>
        <taxon>Actinomycetota</taxon>
        <taxon>Actinomycetes</taxon>
        <taxon>Geodermatophilales</taxon>
        <taxon>Geodermatophilaceae</taxon>
        <taxon>Blastococcus</taxon>
    </lineage>
</organism>
<gene>
    <name evidence="2" type="ORF">SAMN06272737_1676</name>
</gene>
<dbReference type="InterPro" id="IPR001584">
    <property type="entry name" value="Integrase_cat-core"/>
</dbReference>
<dbReference type="Pfam" id="PF00665">
    <property type="entry name" value="rve"/>
    <property type="match status" value="1"/>
</dbReference>
<keyword evidence="3" id="KW-1185">Reference proteome</keyword>
<reference evidence="2 3" key="1">
    <citation type="submission" date="2017-06" db="EMBL/GenBank/DDBJ databases">
        <authorList>
            <person name="Kim H.J."/>
            <person name="Triplett B.A."/>
        </authorList>
    </citation>
    <scope>NUCLEOTIDE SEQUENCE [LARGE SCALE GENOMIC DNA]</scope>
    <source>
        <strain evidence="2 3">DSM 44272</strain>
    </source>
</reference>
<name>A0A239B100_9ACTN</name>
<dbReference type="Proteomes" id="UP000198403">
    <property type="component" value="Unassembled WGS sequence"/>
</dbReference>
<dbReference type="EMBL" id="FZNO01000067">
    <property type="protein sequence ID" value="SNS00908.1"/>
    <property type="molecule type" value="Genomic_DNA"/>
</dbReference>
<protein>
    <recommendedName>
        <fullName evidence="1">Integrase catalytic domain-containing protein</fullName>
    </recommendedName>
</protein>
<dbReference type="GO" id="GO:0015074">
    <property type="term" value="P:DNA integration"/>
    <property type="evidence" value="ECO:0007669"/>
    <property type="project" value="InterPro"/>
</dbReference>
<feature type="non-terminal residue" evidence="2">
    <location>
        <position position="135"/>
    </location>
</feature>
<dbReference type="AlphaFoldDB" id="A0A239B100"/>
<proteinExistence type="predicted"/>
<sequence>MGRASPACALRSFWHLDHVGPAAGGDPVAELGATVIDLATRMVAGWQTAAHMRTALVTDALQMAIDAGHVSDDAIFHSDRGTQGGFNWSSQHLDRGGVDGQASALDEGVDGQVADEVAGCAFAAAGCGAAVLAGD</sequence>
<evidence type="ECO:0000259" key="1">
    <source>
        <dbReference type="Pfam" id="PF00665"/>
    </source>
</evidence>
<accession>A0A239B100</accession>
<dbReference type="SUPFAM" id="SSF53098">
    <property type="entry name" value="Ribonuclease H-like"/>
    <property type="match status" value="1"/>
</dbReference>
<evidence type="ECO:0000313" key="3">
    <source>
        <dbReference type="Proteomes" id="UP000198403"/>
    </source>
</evidence>